<organism evidence="1 2">
    <name type="scientific">Melia azedarach</name>
    <name type="common">Chinaberry tree</name>
    <dbReference type="NCBI Taxonomy" id="155640"/>
    <lineage>
        <taxon>Eukaryota</taxon>
        <taxon>Viridiplantae</taxon>
        <taxon>Streptophyta</taxon>
        <taxon>Embryophyta</taxon>
        <taxon>Tracheophyta</taxon>
        <taxon>Spermatophyta</taxon>
        <taxon>Magnoliopsida</taxon>
        <taxon>eudicotyledons</taxon>
        <taxon>Gunneridae</taxon>
        <taxon>Pentapetalae</taxon>
        <taxon>rosids</taxon>
        <taxon>malvids</taxon>
        <taxon>Sapindales</taxon>
        <taxon>Meliaceae</taxon>
        <taxon>Melia</taxon>
    </lineage>
</organism>
<evidence type="ECO:0000313" key="2">
    <source>
        <dbReference type="Proteomes" id="UP001164539"/>
    </source>
</evidence>
<name>A0ACC1YL53_MELAZ</name>
<dbReference type="Proteomes" id="UP001164539">
    <property type="component" value="Chromosome 2"/>
</dbReference>
<keyword evidence="2" id="KW-1185">Reference proteome</keyword>
<accession>A0ACC1YL53</accession>
<sequence>MELEFSFADTLVKVAMFVVVQVLVYLVLNNSSDVFSKNKMRSFSFKSARSASIRRILAAISDLPQGGEPSPSSRGSSSPTQQEFPIFDDKDSSDARIL</sequence>
<comment type="caution">
    <text evidence="1">The sequence shown here is derived from an EMBL/GenBank/DDBJ whole genome shotgun (WGS) entry which is preliminary data.</text>
</comment>
<reference evidence="1 2" key="1">
    <citation type="journal article" date="2023" name="Science">
        <title>Complex scaffold remodeling in plant triterpene biosynthesis.</title>
        <authorList>
            <person name="De La Pena R."/>
            <person name="Hodgson H."/>
            <person name="Liu J.C."/>
            <person name="Stephenson M.J."/>
            <person name="Martin A.C."/>
            <person name="Owen C."/>
            <person name="Harkess A."/>
            <person name="Leebens-Mack J."/>
            <person name="Jimenez L.E."/>
            <person name="Osbourn A."/>
            <person name="Sattely E.S."/>
        </authorList>
    </citation>
    <scope>NUCLEOTIDE SEQUENCE [LARGE SCALE GENOMIC DNA]</scope>
    <source>
        <strain evidence="2">cv. JPN11</strain>
        <tissue evidence="1">Leaf</tissue>
    </source>
</reference>
<proteinExistence type="predicted"/>
<dbReference type="EMBL" id="CM051395">
    <property type="protein sequence ID" value="KAJ4724104.1"/>
    <property type="molecule type" value="Genomic_DNA"/>
</dbReference>
<evidence type="ECO:0000313" key="1">
    <source>
        <dbReference type="EMBL" id="KAJ4724104.1"/>
    </source>
</evidence>
<protein>
    <submittedName>
        <fullName evidence="1">Velvet complex subunit B like</fullName>
    </submittedName>
</protein>
<gene>
    <name evidence="1" type="ORF">OWV82_003127</name>
</gene>